<gene>
    <name evidence="3" type="ORF">LLUT_LOCUS33968</name>
</gene>
<dbReference type="AlphaFoldDB" id="A0AAV1YIV2"/>
<feature type="transmembrane region" description="Helical" evidence="2">
    <location>
        <begin position="20"/>
        <end position="38"/>
    </location>
</feature>
<evidence type="ECO:0000313" key="3">
    <source>
        <dbReference type="EMBL" id="CAL0332908.1"/>
    </source>
</evidence>
<feature type="coiled-coil region" evidence="1">
    <location>
        <begin position="93"/>
        <end position="134"/>
    </location>
</feature>
<keyword evidence="1" id="KW-0175">Coiled coil</keyword>
<organism evidence="3 4">
    <name type="scientific">Lupinus luteus</name>
    <name type="common">European yellow lupine</name>
    <dbReference type="NCBI Taxonomy" id="3873"/>
    <lineage>
        <taxon>Eukaryota</taxon>
        <taxon>Viridiplantae</taxon>
        <taxon>Streptophyta</taxon>
        <taxon>Embryophyta</taxon>
        <taxon>Tracheophyta</taxon>
        <taxon>Spermatophyta</taxon>
        <taxon>Magnoliopsida</taxon>
        <taxon>eudicotyledons</taxon>
        <taxon>Gunneridae</taxon>
        <taxon>Pentapetalae</taxon>
        <taxon>rosids</taxon>
        <taxon>fabids</taxon>
        <taxon>Fabales</taxon>
        <taxon>Fabaceae</taxon>
        <taxon>Papilionoideae</taxon>
        <taxon>50 kb inversion clade</taxon>
        <taxon>genistoids sensu lato</taxon>
        <taxon>core genistoids</taxon>
        <taxon>Genisteae</taxon>
        <taxon>Lupinus</taxon>
    </lineage>
</organism>
<sequence>MGYNKGVHRGNEVNHRARLYALMLILAFGGALLGTMMLHQNREKSVYNVVVKDKENELLSLQLLLQKERSGNKGIERKNHELKVKIYALSGQNLELDRKVLKMKSTIKSLKDELKVVESELEENQNEIKMLQEQGNNFGKVGLEKVTNLKENLMQKEAPKINELKQDLGISIDDDTIFPENLTANRTMAAQDRNEEIDKDSSDFTKYEDVTNDATELIEFKDGKIIHDDQIQD</sequence>
<reference evidence="3 4" key="1">
    <citation type="submission" date="2024-03" db="EMBL/GenBank/DDBJ databases">
        <authorList>
            <person name="Martinez-Hernandez J."/>
        </authorList>
    </citation>
    <scope>NUCLEOTIDE SEQUENCE [LARGE SCALE GENOMIC DNA]</scope>
</reference>
<dbReference type="Proteomes" id="UP001497480">
    <property type="component" value="Unassembled WGS sequence"/>
</dbReference>
<evidence type="ECO:0000256" key="2">
    <source>
        <dbReference type="SAM" id="Phobius"/>
    </source>
</evidence>
<keyword evidence="2" id="KW-0472">Membrane</keyword>
<protein>
    <submittedName>
        <fullName evidence="3">Uncharacterized protein</fullName>
    </submittedName>
</protein>
<comment type="caution">
    <text evidence="3">The sequence shown here is derived from an EMBL/GenBank/DDBJ whole genome shotgun (WGS) entry which is preliminary data.</text>
</comment>
<dbReference type="EMBL" id="CAXHTB010000024">
    <property type="protein sequence ID" value="CAL0332908.1"/>
    <property type="molecule type" value="Genomic_DNA"/>
</dbReference>
<proteinExistence type="predicted"/>
<name>A0AAV1YIV2_LUPLU</name>
<dbReference type="PANTHER" id="PTHR36143">
    <property type="entry name" value="OS08G0177500 PROTEIN"/>
    <property type="match status" value="1"/>
</dbReference>
<evidence type="ECO:0000256" key="1">
    <source>
        <dbReference type="SAM" id="Coils"/>
    </source>
</evidence>
<evidence type="ECO:0000313" key="4">
    <source>
        <dbReference type="Proteomes" id="UP001497480"/>
    </source>
</evidence>
<keyword evidence="2" id="KW-1133">Transmembrane helix</keyword>
<keyword evidence="4" id="KW-1185">Reference proteome</keyword>
<keyword evidence="2" id="KW-0812">Transmembrane</keyword>
<dbReference type="PANTHER" id="PTHR36143:SF4">
    <property type="entry name" value="OS08G0177500 PROTEIN"/>
    <property type="match status" value="1"/>
</dbReference>
<accession>A0AAV1YIV2</accession>